<dbReference type="OrthoDB" id="799853at2"/>
<gene>
    <name evidence="2" type="ORF">EQG68_14455</name>
</gene>
<dbReference type="Proteomes" id="UP000289734">
    <property type="component" value="Unassembled WGS sequence"/>
</dbReference>
<dbReference type="EMBL" id="SBKQ01000019">
    <property type="protein sequence ID" value="RXR28321.1"/>
    <property type="molecule type" value="Genomic_DNA"/>
</dbReference>
<dbReference type="PANTHER" id="PTHR43547:SF2">
    <property type="entry name" value="HYBRID SIGNAL TRANSDUCTION HISTIDINE KINASE C"/>
    <property type="match status" value="1"/>
</dbReference>
<keyword evidence="1" id="KW-0597">Phosphoprotein</keyword>
<dbReference type="InterPro" id="IPR015943">
    <property type="entry name" value="WD40/YVTN_repeat-like_dom_sf"/>
</dbReference>
<dbReference type="Pfam" id="PF07494">
    <property type="entry name" value="Reg_prop"/>
    <property type="match status" value="5"/>
</dbReference>
<sequence length="355" mass="39713">MKSIQSILNNSIVVFIILLTTSCNSQEKKVETTEVANQIVQKNDAQIGEYVGVYEESNGTLWFLTLAKGVAKYDGNKLVYFTMDDGLPSNRIVDIVEDKKGNLWFGTGVGIAKYDGKTFTNFSEKDGLCSDMISNLLIDSKGVFWIGTWGGVCTFDGTQFKNFPIPYPKVATQINPDTKDWITSIMEDSNGNIWFGRDGYGASKFDGRSFVHYTTKEGLNSSNVQSIVEDKEGNFWMGTRVAERDNPDPDKRFGKGGLNKLDGKKIIHFPKNEGLNENDVYAIYKDNSNDLWFSTISNGVYKYANNEFINYKVPVPIMDILEDKKGTLWLGCAGGLYKIDQNGKVINVTINGPWE</sequence>
<dbReference type="PANTHER" id="PTHR43547">
    <property type="entry name" value="TWO-COMPONENT HISTIDINE KINASE"/>
    <property type="match status" value="1"/>
</dbReference>
<protein>
    <recommendedName>
        <fullName evidence="4">Histidine kinase</fullName>
    </recommendedName>
</protein>
<dbReference type="PROSITE" id="PS51257">
    <property type="entry name" value="PROKAR_LIPOPROTEIN"/>
    <property type="match status" value="1"/>
</dbReference>
<reference evidence="3" key="1">
    <citation type="submission" date="2019-01" db="EMBL/GenBank/DDBJ databases">
        <title>Cytophagaceae bacterium strain CAR-16.</title>
        <authorList>
            <person name="Chen W.-M."/>
        </authorList>
    </citation>
    <scope>NUCLEOTIDE SEQUENCE [LARGE SCALE GENOMIC DNA]</scope>
    <source>
        <strain evidence="3">ICH-30</strain>
    </source>
</reference>
<name>A0A4Q1KF92_9FLAO</name>
<proteinExistence type="predicted"/>
<dbReference type="AlphaFoldDB" id="A0A4Q1KF92"/>
<dbReference type="RefSeq" id="WP_129465600.1">
    <property type="nucleotide sequence ID" value="NZ_SBKQ01000019.1"/>
</dbReference>
<organism evidence="2 3">
    <name type="scientific">Flavobacterium piscinae</name>
    <dbReference type="NCBI Taxonomy" id="2506424"/>
    <lineage>
        <taxon>Bacteria</taxon>
        <taxon>Pseudomonadati</taxon>
        <taxon>Bacteroidota</taxon>
        <taxon>Flavobacteriia</taxon>
        <taxon>Flavobacteriales</taxon>
        <taxon>Flavobacteriaceae</taxon>
        <taxon>Flavobacterium</taxon>
    </lineage>
</organism>
<comment type="caution">
    <text evidence="2">The sequence shown here is derived from an EMBL/GenBank/DDBJ whole genome shotgun (WGS) entry which is preliminary data.</text>
</comment>
<accession>A0A4Q1KF92</accession>
<evidence type="ECO:0000313" key="2">
    <source>
        <dbReference type="EMBL" id="RXR28321.1"/>
    </source>
</evidence>
<evidence type="ECO:0000313" key="3">
    <source>
        <dbReference type="Proteomes" id="UP000289734"/>
    </source>
</evidence>
<evidence type="ECO:0000256" key="1">
    <source>
        <dbReference type="ARBA" id="ARBA00022553"/>
    </source>
</evidence>
<dbReference type="SUPFAM" id="SSF63829">
    <property type="entry name" value="Calcium-dependent phosphotriesterase"/>
    <property type="match status" value="2"/>
</dbReference>
<evidence type="ECO:0008006" key="4">
    <source>
        <dbReference type="Google" id="ProtNLM"/>
    </source>
</evidence>
<dbReference type="GO" id="GO:0000155">
    <property type="term" value="F:phosphorelay sensor kinase activity"/>
    <property type="evidence" value="ECO:0007669"/>
    <property type="project" value="TreeGrafter"/>
</dbReference>
<dbReference type="InterPro" id="IPR011110">
    <property type="entry name" value="Reg_prop"/>
</dbReference>
<dbReference type="Gene3D" id="2.130.10.10">
    <property type="entry name" value="YVTN repeat-like/Quinoprotein amine dehydrogenase"/>
    <property type="match status" value="3"/>
</dbReference>
<keyword evidence="3" id="KW-1185">Reference proteome</keyword>